<gene>
    <name evidence="3" type="ORF">ACFF45_34990</name>
</gene>
<evidence type="ECO:0000313" key="3">
    <source>
        <dbReference type="EMBL" id="MFB9467746.1"/>
    </source>
</evidence>
<dbReference type="GO" id="GO:0008688">
    <property type="term" value="F:3-(3-hydroxyphenyl)propionate hydroxylase activity"/>
    <property type="evidence" value="ECO:0007669"/>
    <property type="project" value="UniProtKB-EC"/>
</dbReference>
<dbReference type="RefSeq" id="WP_381351055.1">
    <property type="nucleotide sequence ID" value="NZ_JBHMCY010000141.1"/>
</dbReference>
<dbReference type="PANTHER" id="PTHR43476:SF3">
    <property type="entry name" value="FAD-BINDING MONOOXYGENASE"/>
    <property type="match status" value="1"/>
</dbReference>
<sequence>MSAMDGVGGGTGRSETAVDVAVVGYGPVGMATAALLGRAGHRVVVLERYDGLYNLPRAAIFDDETMRTLARLGIAEGLLPKLRVQRNYEWRNGHGDLLIEQAFAEVGRSGWAEWFMMYQPDLEEALDGVCRSTPGVEVRHSSPVVAVEQTGDHVVLTVDGPGGRQSVTARYVVACDGGNSFVRSALGVTQQDYGFSEPWMVCDFRFRRPVDLPAALQFGDPNGPTSIISIGPDHHRFSFMLDSPEDFETERAPERVWKRVAAYLTPEDAELIRVATYTFRSLVADDWRRGRIVLAGDAAHQMPPFLGQGMCSGIRDAQNLAFKLDLILRGAAGDGLLDTYQTEREPHVRAVTEKGIELGTMQTIRDPERAAERDRVLLARRAASQKPETLRFPGLGEGLLARASGPGRGELSVQGAVDDGTRSGRLDQVVGDGFHVLVDPALLAGADDLSGVLHDLAETGVRVVAPGGRADDHPWAAVVRDVDGTYRRWFAELGVSLVAVRPDFYVFGTAAGPDAAGVLAREVLGTVTGADGAPLRRPAA</sequence>
<dbReference type="SUPFAM" id="SSF51905">
    <property type="entry name" value="FAD/NAD(P)-binding domain"/>
    <property type="match status" value="1"/>
</dbReference>
<keyword evidence="4" id="KW-1185">Reference proteome</keyword>
<comment type="caution">
    <text evidence="3">The sequence shown here is derived from an EMBL/GenBank/DDBJ whole genome shotgun (WGS) entry which is preliminary data.</text>
</comment>
<dbReference type="Gene3D" id="3.50.50.60">
    <property type="entry name" value="FAD/NAD(P)-binding domain"/>
    <property type="match status" value="1"/>
</dbReference>
<dbReference type="NCBIfam" id="NF004829">
    <property type="entry name" value="PRK06183.1-3"/>
    <property type="match status" value="1"/>
</dbReference>
<dbReference type="Proteomes" id="UP001589709">
    <property type="component" value="Unassembled WGS sequence"/>
</dbReference>
<protein>
    <submittedName>
        <fullName evidence="3">Bifunctional 3-(3-hydroxy-phenyl)propionate/3-hydroxycinnamic acid hydroxylase</fullName>
        <ecNumber evidence="3">1.14.13.127</ecNumber>
    </submittedName>
</protein>
<dbReference type="InterPro" id="IPR050631">
    <property type="entry name" value="PheA/TfdB_FAD_monoxygenase"/>
</dbReference>
<dbReference type="InterPro" id="IPR036188">
    <property type="entry name" value="FAD/NAD-bd_sf"/>
</dbReference>
<proteinExistence type="predicted"/>
<evidence type="ECO:0000313" key="4">
    <source>
        <dbReference type="Proteomes" id="UP001589709"/>
    </source>
</evidence>
<organism evidence="3 4">
    <name type="scientific">Streptomyces cinereospinus</name>
    <dbReference type="NCBI Taxonomy" id="285561"/>
    <lineage>
        <taxon>Bacteria</taxon>
        <taxon>Bacillati</taxon>
        <taxon>Actinomycetota</taxon>
        <taxon>Actinomycetes</taxon>
        <taxon>Kitasatosporales</taxon>
        <taxon>Streptomycetaceae</taxon>
        <taxon>Streptomyces</taxon>
    </lineage>
</organism>
<keyword evidence="1 3" id="KW-0560">Oxidoreductase</keyword>
<dbReference type="InterPro" id="IPR002938">
    <property type="entry name" value="FAD-bd"/>
</dbReference>
<evidence type="ECO:0000259" key="2">
    <source>
        <dbReference type="Pfam" id="PF01494"/>
    </source>
</evidence>
<name>A0ABV5NCK2_9ACTN</name>
<evidence type="ECO:0000256" key="1">
    <source>
        <dbReference type="ARBA" id="ARBA00023002"/>
    </source>
</evidence>
<dbReference type="PANTHER" id="PTHR43476">
    <property type="entry name" value="3-(3-HYDROXY-PHENYL)PROPIONATE/3-HYDROXYCINNAMIC ACID HYDROXYLASE"/>
    <property type="match status" value="1"/>
</dbReference>
<dbReference type="Pfam" id="PF01494">
    <property type="entry name" value="FAD_binding_3"/>
    <property type="match status" value="1"/>
</dbReference>
<feature type="domain" description="FAD-binding" evidence="2">
    <location>
        <begin position="18"/>
        <end position="353"/>
    </location>
</feature>
<dbReference type="EC" id="1.14.13.127" evidence="3"/>
<dbReference type="EMBL" id="JBHMCY010000141">
    <property type="protein sequence ID" value="MFB9467746.1"/>
    <property type="molecule type" value="Genomic_DNA"/>
</dbReference>
<reference evidence="3 4" key="1">
    <citation type="submission" date="2024-09" db="EMBL/GenBank/DDBJ databases">
        <authorList>
            <person name="Sun Q."/>
            <person name="Mori K."/>
        </authorList>
    </citation>
    <scope>NUCLEOTIDE SEQUENCE [LARGE SCALE GENOMIC DNA]</scope>
    <source>
        <strain evidence="3 4">JCM 6917</strain>
    </source>
</reference>
<dbReference type="PRINTS" id="PR00420">
    <property type="entry name" value="RNGMNOXGNASE"/>
</dbReference>
<accession>A0ABV5NCK2</accession>
<dbReference type="Gene3D" id="3.30.70.2450">
    <property type="match status" value="1"/>
</dbReference>